<name>A0AAI8VSR5_9PEZI</name>
<reference evidence="2" key="1">
    <citation type="submission" date="2023-10" db="EMBL/GenBank/DDBJ databases">
        <authorList>
            <person name="Hackl T."/>
        </authorList>
    </citation>
    <scope>NUCLEOTIDE SEQUENCE</scope>
</reference>
<dbReference type="Gene3D" id="1.10.510.10">
    <property type="entry name" value="Transferase(Phosphotransferase) domain 1"/>
    <property type="match status" value="1"/>
</dbReference>
<keyword evidence="1" id="KW-0732">Signal</keyword>
<proteinExistence type="predicted"/>
<gene>
    <name evidence="2" type="ORF">KHLLAP_LOCUS10889</name>
</gene>
<feature type="signal peptide" evidence="1">
    <location>
        <begin position="1"/>
        <end position="21"/>
    </location>
</feature>
<feature type="chain" id="PRO_5042518593" evidence="1">
    <location>
        <begin position="22"/>
        <end position="223"/>
    </location>
</feature>
<dbReference type="InterPro" id="IPR011009">
    <property type="entry name" value="Kinase-like_dom_sf"/>
</dbReference>
<dbReference type="EMBL" id="CAUWAG010000014">
    <property type="protein sequence ID" value="CAJ2510421.1"/>
    <property type="molecule type" value="Genomic_DNA"/>
</dbReference>
<dbReference type="AlphaFoldDB" id="A0AAI8VSR5"/>
<evidence type="ECO:0000256" key="1">
    <source>
        <dbReference type="SAM" id="SignalP"/>
    </source>
</evidence>
<organism evidence="2 3">
    <name type="scientific">Anthostomella pinea</name>
    <dbReference type="NCBI Taxonomy" id="933095"/>
    <lineage>
        <taxon>Eukaryota</taxon>
        <taxon>Fungi</taxon>
        <taxon>Dikarya</taxon>
        <taxon>Ascomycota</taxon>
        <taxon>Pezizomycotina</taxon>
        <taxon>Sordariomycetes</taxon>
        <taxon>Xylariomycetidae</taxon>
        <taxon>Xylariales</taxon>
        <taxon>Xylariaceae</taxon>
        <taxon>Anthostomella</taxon>
    </lineage>
</organism>
<comment type="caution">
    <text evidence="2">The sequence shown here is derived from an EMBL/GenBank/DDBJ whole genome shotgun (WGS) entry which is preliminary data.</text>
</comment>
<evidence type="ECO:0000313" key="2">
    <source>
        <dbReference type="EMBL" id="CAJ2510421.1"/>
    </source>
</evidence>
<accession>A0AAI8VSR5</accession>
<evidence type="ECO:0000313" key="3">
    <source>
        <dbReference type="Proteomes" id="UP001295740"/>
    </source>
</evidence>
<sequence>MQGRGATILALLGFMHGPLQILIEARAVTRPSVPAIARSHQILPRDEDEIVWVGMPKIEWGKLTDAEVIPGEVYGVTADSHVEQKLGSKMLYVKAGTTERLKPEVDAYKKLQGTSIAPNFLALVTQNKKVVAFVLQYIEADRATRNDEDKCRKVLDALHEKGLVHGDVHSDQFLIDKDGKALLLDYANSKLLPEEKKGADEMIKADNDKFRIAFLNTEMYGYR</sequence>
<dbReference type="SUPFAM" id="SSF56112">
    <property type="entry name" value="Protein kinase-like (PK-like)"/>
    <property type="match status" value="1"/>
</dbReference>
<dbReference type="Proteomes" id="UP001295740">
    <property type="component" value="Unassembled WGS sequence"/>
</dbReference>
<protein>
    <submittedName>
        <fullName evidence="2">Uu.00g051240.m01.CDS01</fullName>
    </submittedName>
</protein>
<keyword evidence="3" id="KW-1185">Reference proteome</keyword>